<organism evidence="1 2">
    <name type="scientific">Rhodopirellula baltica SH28</name>
    <dbReference type="NCBI Taxonomy" id="993517"/>
    <lineage>
        <taxon>Bacteria</taxon>
        <taxon>Pseudomonadati</taxon>
        <taxon>Planctomycetota</taxon>
        <taxon>Planctomycetia</taxon>
        <taxon>Pirellulales</taxon>
        <taxon>Pirellulaceae</taxon>
        <taxon>Rhodopirellula</taxon>
    </lineage>
</organism>
<proteinExistence type="predicted"/>
<comment type="caution">
    <text evidence="1">The sequence shown here is derived from an EMBL/GenBank/DDBJ whole genome shotgun (WGS) entry which is preliminary data.</text>
</comment>
<reference evidence="1 2" key="1">
    <citation type="journal article" date="2013" name="Mar. Genomics">
        <title>Expression of sulfatases in Rhodopirellula baltica and the diversity of sulfatases in the genus Rhodopirellula.</title>
        <authorList>
            <person name="Wegner C.E."/>
            <person name="Richter-Heitmann T."/>
            <person name="Klindworth A."/>
            <person name="Klockow C."/>
            <person name="Richter M."/>
            <person name="Achstetter T."/>
            <person name="Glockner F.O."/>
            <person name="Harder J."/>
        </authorList>
    </citation>
    <scope>NUCLEOTIDE SEQUENCE [LARGE SCALE GENOMIC DNA]</scope>
    <source>
        <strain evidence="1 2">SH28</strain>
    </source>
</reference>
<dbReference type="PATRIC" id="fig|993517.3.peg.6004"/>
<evidence type="ECO:0000313" key="1">
    <source>
        <dbReference type="EMBL" id="EKJ99075.1"/>
    </source>
</evidence>
<accession>K5E018</accession>
<gene>
    <name evidence="1" type="ORF">RBSH_05542</name>
</gene>
<evidence type="ECO:0000313" key="2">
    <source>
        <dbReference type="Proteomes" id="UP000007993"/>
    </source>
</evidence>
<sequence length="46" mass="5099">MSRAESCETIAESPGFVTTQSNRADGSVYVRGTGWITLQRHNRLKS</sequence>
<dbReference type="AlphaFoldDB" id="K5E018"/>
<protein>
    <submittedName>
        <fullName evidence="1">Uncharacterized protein</fullName>
    </submittedName>
</protein>
<dbReference type="Proteomes" id="UP000007993">
    <property type="component" value="Unassembled WGS sequence"/>
</dbReference>
<dbReference type="EMBL" id="AMCW01000158">
    <property type="protein sequence ID" value="EKJ99075.1"/>
    <property type="molecule type" value="Genomic_DNA"/>
</dbReference>
<name>K5E018_RHOBT</name>